<gene>
    <name evidence="1" type="ORF">SAMN02982931_00204</name>
</gene>
<name>A0A1G6A5Q6_9HYPH</name>
<dbReference type="EMBL" id="FMXQ01000001">
    <property type="protein sequence ID" value="SDB03739.1"/>
    <property type="molecule type" value="Genomic_DNA"/>
</dbReference>
<dbReference type="Proteomes" id="UP000199071">
    <property type="component" value="Unassembled WGS sequence"/>
</dbReference>
<dbReference type="AlphaFoldDB" id="A0A1G6A5Q6"/>
<dbReference type="STRING" id="665467.SAMN02982931_00204"/>
<dbReference type="InterPro" id="IPR027417">
    <property type="entry name" value="P-loop_NTPase"/>
</dbReference>
<dbReference type="SUPFAM" id="SSF52540">
    <property type="entry name" value="P-loop containing nucleoside triphosphate hydrolases"/>
    <property type="match status" value="1"/>
</dbReference>
<reference evidence="1 2" key="1">
    <citation type="submission" date="2016-10" db="EMBL/GenBank/DDBJ databases">
        <authorList>
            <person name="de Groot N.N."/>
        </authorList>
    </citation>
    <scope>NUCLEOTIDE SEQUENCE [LARGE SCALE GENOMIC DNA]</scope>
    <source>
        <strain evidence="1 2">ATCC 35022</strain>
    </source>
</reference>
<evidence type="ECO:0000313" key="2">
    <source>
        <dbReference type="Proteomes" id="UP000199071"/>
    </source>
</evidence>
<sequence length="521" mass="54197">MKLEHLLSHVHEDAEREKLAAAGLTVDRLTAAVVFAADDDSRLRSVIGEVMAAGEIADNQMAEIAELHALGGHADITTALEDLDALGIDTTGARSALSGLSSVAGAEIAPSGLPLLQVGMAAGLPPVRPSIIPGLVRKEVTVLAAPGGGAKSAYALTLALAVVHEDAALIGQQEIKRAGKVLLISNEDSFADITKRSLANAKAHGYTAFTGQKHRLDVLGNDHAVLFERRQAGGPFVTTALYLALLAIEDYALIVVDTLASVCSGIEENDAGDMTRVVALLLELARATDAAVLVLHHVAKAGADRSANAVRGSGAITNSVRNVFGISQLTRDEAAKFGIPPDEAARYARLEIIKGNHAPAHQPLFFEKRGVSILVDDPDDPTGLPSENIVALVPVDLSKMVVPVTAGIDFAAIIKTLREGYGGNPDHPFSGNTRSGARSIQSLLTGTFGISPEATTAVVAKLLDAGAIAIKQGRDPLARKARQIVVVAADAEARILKITATVSAGVEHQLRVGEGDEGMFG</sequence>
<dbReference type="Pfam" id="PF13481">
    <property type="entry name" value="AAA_25"/>
    <property type="match status" value="1"/>
</dbReference>
<evidence type="ECO:0000313" key="1">
    <source>
        <dbReference type="EMBL" id="SDB03739.1"/>
    </source>
</evidence>
<organism evidence="1 2">
    <name type="scientific">Bauldia litoralis</name>
    <dbReference type="NCBI Taxonomy" id="665467"/>
    <lineage>
        <taxon>Bacteria</taxon>
        <taxon>Pseudomonadati</taxon>
        <taxon>Pseudomonadota</taxon>
        <taxon>Alphaproteobacteria</taxon>
        <taxon>Hyphomicrobiales</taxon>
        <taxon>Kaistiaceae</taxon>
        <taxon>Bauldia</taxon>
    </lineage>
</organism>
<dbReference type="Gene3D" id="3.40.50.300">
    <property type="entry name" value="P-loop containing nucleotide triphosphate hydrolases"/>
    <property type="match status" value="1"/>
</dbReference>
<accession>A0A1G6A5Q6</accession>
<protein>
    <submittedName>
        <fullName evidence="1">RecA-family ATPase</fullName>
    </submittedName>
</protein>
<dbReference type="RefSeq" id="WP_175478233.1">
    <property type="nucleotide sequence ID" value="NZ_FMXQ01000001.1"/>
</dbReference>
<proteinExistence type="predicted"/>
<keyword evidence="2" id="KW-1185">Reference proteome</keyword>